<evidence type="ECO:0000313" key="2">
    <source>
        <dbReference type="Proteomes" id="UP001374579"/>
    </source>
</evidence>
<accession>A0AAN9GCE3</accession>
<reference evidence="1 2" key="1">
    <citation type="submission" date="2024-02" db="EMBL/GenBank/DDBJ databases">
        <title>Chromosome-scale genome assembly of the rough periwinkle Littorina saxatilis.</title>
        <authorList>
            <person name="De Jode A."/>
            <person name="Faria R."/>
            <person name="Formenti G."/>
            <person name="Sims Y."/>
            <person name="Smith T.P."/>
            <person name="Tracey A."/>
            <person name="Wood J.M.D."/>
            <person name="Zagrodzka Z.B."/>
            <person name="Johannesson K."/>
            <person name="Butlin R.K."/>
            <person name="Leder E.H."/>
        </authorList>
    </citation>
    <scope>NUCLEOTIDE SEQUENCE [LARGE SCALE GENOMIC DNA]</scope>
    <source>
        <strain evidence="1">Snail1</strain>
        <tissue evidence="1">Muscle</tissue>
    </source>
</reference>
<dbReference type="EMBL" id="JBAMIC010000008">
    <property type="protein sequence ID" value="KAK7103082.1"/>
    <property type="molecule type" value="Genomic_DNA"/>
</dbReference>
<dbReference type="Gene3D" id="3.10.490.20">
    <property type="match status" value="1"/>
</dbReference>
<protein>
    <submittedName>
        <fullName evidence="1">Uncharacterized protein</fullName>
    </submittedName>
</protein>
<evidence type="ECO:0000313" key="1">
    <source>
        <dbReference type="EMBL" id="KAK7103082.1"/>
    </source>
</evidence>
<dbReference type="AlphaFoldDB" id="A0AAN9GCE3"/>
<organism evidence="1 2">
    <name type="scientific">Littorina saxatilis</name>
    <dbReference type="NCBI Taxonomy" id="31220"/>
    <lineage>
        <taxon>Eukaryota</taxon>
        <taxon>Metazoa</taxon>
        <taxon>Spiralia</taxon>
        <taxon>Lophotrochozoa</taxon>
        <taxon>Mollusca</taxon>
        <taxon>Gastropoda</taxon>
        <taxon>Caenogastropoda</taxon>
        <taxon>Littorinimorpha</taxon>
        <taxon>Littorinoidea</taxon>
        <taxon>Littorinidae</taxon>
        <taxon>Littorina</taxon>
    </lineage>
</organism>
<name>A0AAN9GCE3_9CAEN</name>
<keyword evidence="2" id="KW-1185">Reference proteome</keyword>
<comment type="caution">
    <text evidence="1">The sequence shown here is derived from an EMBL/GenBank/DDBJ whole genome shotgun (WGS) entry which is preliminary data.</text>
</comment>
<sequence length="74" mass="8295">MCYSVRVFKEMGACACRVESNKDPSAQRVTLPVYLNATRGQLLFTLDFDSAEKADGKDHRFYERGVAIICSDLS</sequence>
<gene>
    <name evidence="1" type="ORF">V1264_018048</name>
</gene>
<proteinExistence type="predicted"/>
<dbReference type="InterPro" id="IPR043160">
    <property type="entry name" value="Dynein_C_barrel"/>
</dbReference>
<dbReference type="Proteomes" id="UP001374579">
    <property type="component" value="Unassembled WGS sequence"/>
</dbReference>